<proteinExistence type="predicted"/>
<protein>
    <submittedName>
        <fullName evidence="1">Uncharacterized protein</fullName>
    </submittedName>
</protein>
<name>A0ACC1R9V0_9HYPO</name>
<keyword evidence="2" id="KW-1185">Reference proteome</keyword>
<gene>
    <name evidence="1" type="ORF">NLG97_g489</name>
</gene>
<sequence length="317" mass="35854">MSGEFSASDCSSGDEREDHVFSESESDEDSQLVVPGAGSRLRPAGSALKFLSYTAWRREPDLRYTDEPPEYICYTIDWKLSVNNRNKGGETEQNIVITPDKFWTHVLSAKLQTAVEDVRQPLTEGRTKIVLSTTGRRGPGPGKVNLKGRNWQDVAVQLQEWSEYLLAGKQLKVEVTFHYETNNDAAKPGRGASNKQRAEKQARADAVQTIFGRQEAYEQVFKVVRCPPDSHCNRGPYCWQDPDATDGKKHKKLRDHQLRALVSHVQQGRKFTSHADMPEEIKEQLYREEQQDADRASKSKRKRSLSEDHGRPGLGLG</sequence>
<organism evidence="1 2">
    <name type="scientific">Lecanicillium saksenae</name>
    <dbReference type="NCBI Taxonomy" id="468837"/>
    <lineage>
        <taxon>Eukaryota</taxon>
        <taxon>Fungi</taxon>
        <taxon>Dikarya</taxon>
        <taxon>Ascomycota</taxon>
        <taxon>Pezizomycotina</taxon>
        <taxon>Sordariomycetes</taxon>
        <taxon>Hypocreomycetidae</taxon>
        <taxon>Hypocreales</taxon>
        <taxon>Cordycipitaceae</taxon>
        <taxon>Lecanicillium</taxon>
    </lineage>
</organism>
<evidence type="ECO:0000313" key="2">
    <source>
        <dbReference type="Proteomes" id="UP001148737"/>
    </source>
</evidence>
<comment type="caution">
    <text evidence="1">The sequence shown here is derived from an EMBL/GenBank/DDBJ whole genome shotgun (WGS) entry which is preliminary data.</text>
</comment>
<dbReference type="Proteomes" id="UP001148737">
    <property type="component" value="Unassembled WGS sequence"/>
</dbReference>
<dbReference type="EMBL" id="JANAKD010000017">
    <property type="protein sequence ID" value="KAJ3499242.1"/>
    <property type="molecule type" value="Genomic_DNA"/>
</dbReference>
<evidence type="ECO:0000313" key="1">
    <source>
        <dbReference type="EMBL" id="KAJ3499242.1"/>
    </source>
</evidence>
<reference evidence="1" key="1">
    <citation type="submission" date="2022-07" db="EMBL/GenBank/DDBJ databases">
        <title>Genome Sequence of Lecanicillium saksenae.</title>
        <authorList>
            <person name="Buettner E."/>
        </authorList>
    </citation>
    <scope>NUCLEOTIDE SEQUENCE</scope>
    <source>
        <strain evidence="1">VT-O1</strain>
    </source>
</reference>
<accession>A0ACC1R9V0</accession>